<protein>
    <submittedName>
        <fullName evidence="15">TonB-dependent receptor</fullName>
    </submittedName>
</protein>
<dbReference type="Pfam" id="PF00593">
    <property type="entry name" value="TonB_dep_Rec_b-barrel"/>
    <property type="match status" value="1"/>
</dbReference>
<reference evidence="15" key="1">
    <citation type="submission" date="2022-05" db="EMBL/GenBank/DDBJ databases">
        <title>Single-amplified genomics reveal most streamlined microbe among free-living bacteria.</title>
        <authorList>
            <person name="Roda-Garcia J."/>
            <person name="Haro-Moreno J.M."/>
            <person name="Rodriguez-Valera F."/>
            <person name="Almagro-Moreno S."/>
            <person name="Lopez-Perez M."/>
        </authorList>
    </citation>
    <scope>NUCLEOTIDE SEQUENCE</scope>
    <source>
        <strain evidence="15">TMED112-D2-2</strain>
    </source>
</reference>
<evidence type="ECO:0000256" key="12">
    <source>
        <dbReference type="SAM" id="SignalP"/>
    </source>
</evidence>
<dbReference type="Gene3D" id="2.40.170.20">
    <property type="entry name" value="TonB-dependent receptor, beta-barrel domain"/>
    <property type="match status" value="1"/>
</dbReference>
<evidence type="ECO:0000256" key="2">
    <source>
        <dbReference type="ARBA" id="ARBA00022448"/>
    </source>
</evidence>
<dbReference type="SUPFAM" id="SSF56935">
    <property type="entry name" value="Porins"/>
    <property type="match status" value="1"/>
</dbReference>
<proteinExistence type="inferred from homology"/>
<dbReference type="InterPro" id="IPR036942">
    <property type="entry name" value="Beta-barrel_TonB_sf"/>
</dbReference>
<dbReference type="InterPro" id="IPR012910">
    <property type="entry name" value="Plug_dom"/>
</dbReference>
<feature type="chain" id="PRO_5040380387" evidence="12">
    <location>
        <begin position="21"/>
        <end position="748"/>
    </location>
</feature>
<evidence type="ECO:0000259" key="14">
    <source>
        <dbReference type="Pfam" id="PF07715"/>
    </source>
</evidence>
<keyword evidence="2" id="KW-0813">Transport</keyword>
<evidence type="ECO:0000256" key="3">
    <source>
        <dbReference type="ARBA" id="ARBA00022452"/>
    </source>
</evidence>
<evidence type="ECO:0000256" key="10">
    <source>
        <dbReference type="ARBA" id="ARBA00023237"/>
    </source>
</evidence>
<keyword evidence="12" id="KW-0732">Signal</keyword>
<dbReference type="Pfam" id="PF07715">
    <property type="entry name" value="Plug"/>
    <property type="match status" value="1"/>
</dbReference>
<feature type="signal peptide" evidence="12">
    <location>
        <begin position="1"/>
        <end position="20"/>
    </location>
</feature>
<organism evidence="15 16">
    <name type="scientific">SAR86 cluster bacterium</name>
    <dbReference type="NCBI Taxonomy" id="2030880"/>
    <lineage>
        <taxon>Bacteria</taxon>
        <taxon>Pseudomonadati</taxon>
        <taxon>Pseudomonadota</taxon>
        <taxon>Gammaproteobacteria</taxon>
        <taxon>SAR86 cluster</taxon>
    </lineage>
</organism>
<evidence type="ECO:0000256" key="7">
    <source>
        <dbReference type="ARBA" id="ARBA00023065"/>
    </source>
</evidence>
<keyword evidence="15" id="KW-0675">Receptor</keyword>
<keyword evidence="9 11" id="KW-0472">Membrane</keyword>
<evidence type="ECO:0000313" key="15">
    <source>
        <dbReference type="EMBL" id="URQ62813.1"/>
    </source>
</evidence>
<evidence type="ECO:0000256" key="1">
    <source>
        <dbReference type="ARBA" id="ARBA00004571"/>
    </source>
</evidence>
<evidence type="ECO:0000313" key="16">
    <source>
        <dbReference type="Proteomes" id="UP001056381"/>
    </source>
</evidence>
<keyword evidence="7" id="KW-0406">Ion transport</keyword>
<evidence type="ECO:0000256" key="8">
    <source>
        <dbReference type="ARBA" id="ARBA00023077"/>
    </source>
</evidence>
<keyword evidence="3" id="KW-1134">Transmembrane beta strand</keyword>
<keyword evidence="4" id="KW-0410">Iron transport</keyword>
<keyword evidence="10" id="KW-0998">Cell outer membrane</keyword>
<evidence type="ECO:0000256" key="9">
    <source>
        <dbReference type="ARBA" id="ARBA00023136"/>
    </source>
</evidence>
<dbReference type="GO" id="GO:0006826">
    <property type="term" value="P:iron ion transport"/>
    <property type="evidence" value="ECO:0007669"/>
    <property type="project" value="UniProtKB-KW"/>
</dbReference>
<comment type="subcellular location">
    <subcellularLocation>
        <location evidence="1">Cell outer membrane</location>
        <topology evidence="1">Multi-pass membrane protein</topology>
    </subcellularLocation>
</comment>
<keyword evidence="8 11" id="KW-0798">TonB box</keyword>
<keyword evidence="16" id="KW-1185">Reference proteome</keyword>
<dbReference type="InterPro" id="IPR000531">
    <property type="entry name" value="Beta-barrel_TonB"/>
</dbReference>
<sequence>MLKVRNLFFIAFLLNSFIFAQDNEGVEEVIVTAQKKEERYVDVPVSVTTVSGEALEIARAGYVQEIVQASPSVTYNRTAGMRGDGIYIRGIGTSLFQSGVEPTVSAVLDGVVLGRTYNFLTNLVDIERIEILRGPQGTLFGKNASGGVINIVTKDPTDVASTDIYVQLGSNNERNFTAAFNGPVFGNAAGRFTVFNKFRDGFITNEYHKLDSSVEELMNGNDSEGFRGKLLWNLDNGTEVLLTADYENQYRTGIAATLRSMPNPGFIDGDPVTTNATCGVVPSEEENFSTCMNHPSFNEMEHSGISLTITRDLDNHVFKSITSSRDSSIATEQDVDNHWDAAWTVGIARNGGISDTQQFTQEFQLSNLESVDGLDYTLGFFYFTQDLFRNFNRRVTWPAIGFDGTGFFNTTVDSTNWALYGDTSYELSENLSLIAGLRYTNDELSYDYDRPTGPIIIPNIPSFKGSDSGEESNVSGRLGLKYNTDVDTMYFATYSTGYKSPGWDIIFEMTPAVAARGSVEPETSTNFEVGMKTKVLNDSMILAVTYFDSTFDDYQQQSFIEDLLQFRLANVGEISTSGLEVDLFGSPADNLTVNAGLALVDAVVDSWNGAQCYAGQTEALGCIGGSQDLAGGEVPLSPDFKMSVGFRYDVPMGANNMFITGSYRYQDEFQSSWNQYPNSIVESFGLLNASVGYEMMNNLSIEVFARNVMDEFYVNNYTSGGLLGDQMYLNHDHQRLWGVNLKYTLGGE</sequence>
<evidence type="ECO:0000256" key="11">
    <source>
        <dbReference type="RuleBase" id="RU003357"/>
    </source>
</evidence>
<dbReference type="Proteomes" id="UP001056381">
    <property type="component" value="Chromosome"/>
</dbReference>
<dbReference type="InterPro" id="IPR039426">
    <property type="entry name" value="TonB-dep_rcpt-like"/>
</dbReference>
<comment type="similarity">
    <text evidence="11">Belongs to the TonB-dependent receptor family.</text>
</comment>
<accession>A0A9Q8TXM2</accession>
<feature type="domain" description="TonB-dependent receptor plug" evidence="14">
    <location>
        <begin position="42"/>
        <end position="148"/>
    </location>
</feature>
<evidence type="ECO:0000256" key="6">
    <source>
        <dbReference type="ARBA" id="ARBA00023004"/>
    </source>
</evidence>
<dbReference type="EMBL" id="CP097966">
    <property type="protein sequence ID" value="URQ62813.1"/>
    <property type="molecule type" value="Genomic_DNA"/>
</dbReference>
<dbReference type="PANTHER" id="PTHR32552:SF81">
    <property type="entry name" value="TONB-DEPENDENT OUTER MEMBRANE RECEPTOR"/>
    <property type="match status" value="1"/>
</dbReference>
<evidence type="ECO:0000259" key="13">
    <source>
        <dbReference type="Pfam" id="PF00593"/>
    </source>
</evidence>
<name>A0A9Q8TXM2_9GAMM</name>
<gene>
    <name evidence="15" type="ORF">M9B40_03550</name>
</gene>
<dbReference type="AlphaFoldDB" id="A0A9Q8TXM2"/>
<dbReference type="GO" id="GO:0009279">
    <property type="term" value="C:cell outer membrane"/>
    <property type="evidence" value="ECO:0007669"/>
    <property type="project" value="UniProtKB-SubCell"/>
</dbReference>
<dbReference type="PANTHER" id="PTHR32552">
    <property type="entry name" value="FERRICHROME IRON RECEPTOR-RELATED"/>
    <property type="match status" value="1"/>
</dbReference>
<evidence type="ECO:0000256" key="4">
    <source>
        <dbReference type="ARBA" id="ARBA00022496"/>
    </source>
</evidence>
<keyword evidence="5" id="KW-0812">Transmembrane</keyword>
<keyword evidence="6" id="KW-0408">Iron</keyword>
<evidence type="ECO:0000256" key="5">
    <source>
        <dbReference type="ARBA" id="ARBA00022692"/>
    </source>
</evidence>
<feature type="domain" description="TonB-dependent receptor-like beta-barrel" evidence="13">
    <location>
        <begin position="335"/>
        <end position="708"/>
    </location>
</feature>